<dbReference type="EMBL" id="KT246545">
    <property type="protein sequence ID" value="ALL40636.1"/>
    <property type="molecule type" value="mRNA"/>
</dbReference>
<organism evidence="2">
    <name type="scientific">Phakopsora pachyrhizi</name>
    <name type="common">Asian soybean rust disease fungus</name>
    <dbReference type="NCBI Taxonomy" id="170000"/>
    <lineage>
        <taxon>Eukaryota</taxon>
        <taxon>Fungi</taxon>
        <taxon>Dikarya</taxon>
        <taxon>Basidiomycota</taxon>
        <taxon>Pucciniomycotina</taxon>
        <taxon>Pucciniomycetes</taxon>
        <taxon>Pucciniales</taxon>
        <taxon>Phakopsoraceae</taxon>
        <taxon>Phakopsora</taxon>
    </lineage>
</organism>
<evidence type="ECO:0000256" key="1">
    <source>
        <dbReference type="SAM" id="SignalP"/>
    </source>
</evidence>
<accession>A0A0S1MIC6</accession>
<keyword evidence="4" id="KW-1185">Reference proteome</keyword>
<dbReference type="Proteomes" id="UP001153365">
    <property type="component" value="Unassembled WGS sequence"/>
</dbReference>
<reference evidence="2" key="1">
    <citation type="submission" date="2015-07" db="EMBL/GenBank/DDBJ databases">
        <title>Elucidating the P. pachyrhizi secretome and potential effectors.</title>
        <authorList>
            <person name="de Carvalho M.C.C.G."/>
            <person name="Nascimento L.C."/>
            <person name="Darben L.M."/>
            <person name="Polizel-Podanosqui A.M."/>
            <person name="Lopes-Caitar V.S."/>
            <person name="Rocha C.S."/>
            <person name="Qi M."/>
            <person name="Carazolle M."/>
            <person name="Kuwahara M.K."/>
            <person name="Pereira G.A.G."/>
            <person name="Abdelnoor R.V."/>
            <person name="Whitham S.A."/>
            <person name="Marcelino-Guimaraes F.C."/>
        </authorList>
    </citation>
    <scope>NUCLEOTIDE SEQUENCE</scope>
</reference>
<name>A0A0S1MIC6_PHAPC</name>
<dbReference type="AlphaFoldDB" id="A0A0S1MIC6"/>
<dbReference type="EMBL" id="CALTRL010002208">
    <property type="protein sequence ID" value="CAH7675023.1"/>
    <property type="molecule type" value="Genomic_DNA"/>
</dbReference>
<proteinExistence type="evidence at transcript level"/>
<evidence type="ECO:0000313" key="3">
    <source>
        <dbReference type="EMBL" id="CAH7675023.1"/>
    </source>
</evidence>
<feature type="chain" id="PRO_5044546701" evidence="1">
    <location>
        <begin position="23"/>
        <end position="121"/>
    </location>
</feature>
<feature type="signal peptide" evidence="1">
    <location>
        <begin position="1"/>
        <end position="22"/>
    </location>
</feature>
<keyword evidence="1" id="KW-0732">Signal</keyword>
<evidence type="ECO:0000313" key="2">
    <source>
        <dbReference type="EMBL" id="ALL40636.1"/>
    </source>
</evidence>
<reference evidence="3" key="2">
    <citation type="submission" date="2022-06" db="EMBL/GenBank/DDBJ databases">
        <authorList>
            <consortium name="SYNGENTA / RWTH Aachen University"/>
        </authorList>
    </citation>
    <scope>NUCLEOTIDE SEQUENCE</scope>
</reference>
<gene>
    <name evidence="3" type="ORF">PPACK8108_LOCUS9986</name>
</gene>
<protein>
    <submittedName>
        <fullName evidence="3">Expressed protein</fullName>
    </submittedName>
</protein>
<dbReference type="PROSITE" id="PS51257">
    <property type="entry name" value="PROKAR_LIPOPROTEIN"/>
    <property type="match status" value="1"/>
</dbReference>
<sequence length="121" mass="13102">MFFAKKFLLSICMMGLISMACAQTSPFKVSCQGDSGIKLDDCTTAIANFDGKLTDVGFNTQGDWREFGSCRVYIRKKVAASNKSTINRGYFINFVKAALEGCSGGTGAAENSDYYVSIISK</sequence>
<evidence type="ECO:0000313" key="4">
    <source>
        <dbReference type="Proteomes" id="UP001153365"/>
    </source>
</evidence>